<proteinExistence type="inferred from homology"/>
<comment type="similarity">
    <text evidence="1 6">Belongs to the glutaminase family.</text>
</comment>
<dbReference type="SUPFAM" id="SSF56601">
    <property type="entry name" value="beta-lactamase/transpeptidase-like"/>
    <property type="match status" value="1"/>
</dbReference>
<dbReference type="AlphaFoldDB" id="A0A0M4SHP5"/>
<feature type="binding site" evidence="6">
    <location>
        <position position="76"/>
    </location>
    <ligand>
        <name>substrate</name>
    </ligand>
</feature>
<dbReference type="EC" id="3.5.1.2" evidence="3 6"/>
<accession>A0A0M4SHP5</accession>
<dbReference type="GO" id="GO:0006537">
    <property type="term" value="P:glutamate biosynthetic process"/>
    <property type="evidence" value="ECO:0007669"/>
    <property type="project" value="TreeGrafter"/>
</dbReference>
<sequence length="330" mass="35870">MAKQANSGDLEINPSSLLSVLQDLHSKYKSLQEGAVANYIPELAKVNPDLFSICIVTVDGQVYEVGDYQQLFTIQSISKVFAYGLALEDHGRDYVLTRVGVEPTGDAFNSIILDEQSKRPYNPMVNAGAIATTSLIKGTGATERLNRVLDMFHRYTGHDVFVDISVFTSERSTGHRNRAMAHLMLNFGMIDQNIEQALDLYFQQCAVIVNCHDLAVMAATLANKGVNPITGKRAVDHQYIKDILSVMYTCGMYNFAGEWAYTVGIPAKSGVCGGILAVVPNQMGIGVFSPPLDARGNSVRGVEVCKELSQQLCLHMFACGGGSSKIESGE</sequence>
<dbReference type="EMBL" id="CP012036">
    <property type="protein sequence ID" value="ALF51785.1"/>
    <property type="molecule type" value="Genomic_DNA"/>
</dbReference>
<dbReference type="RefSeq" id="WP_062287360.1">
    <property type="nucleotide sequence ID" value="NZ_CP012036.1"/>
</dbReference>
<dbReference type="FunFam" id="3.40.710.10:FF:000005">
    <property type="entry name" value="Glutaminase"/>
    <property type="match status" value="1"/>
</dbReference>
<keyword evidence="6" id="KW-0007">Acetylation</keyword>
<evidence type="ECO:0000256" key="1">
    <source>
        <dbReference type="ARBA" id="ARBA00011076"/>
    </source>
</evidence>
<gene>
    <name evidence="6" type="primary">glsA</name>
    <name evidence="7" type="ORF">ACX27_01265</name>
</gene>
<feature type="binding site" evidence="6">
    <location>
        <position position="201"/>
    </location>
    <ligand>
        <name>substrate</name>
    </ligand>
</feature>
<evidence type="ECO:0000313" key="8">
    <source>
        <dbReference type="Proteomes" id="UP000062645"/>
    </source>
</evidence>
<dbReference type="PANTHER" id="PTHR12544:SF29">
    <property type="entry name" value="GLUTAMINASE"/>
    <property type="match status" value="1"/>
</dbReference>
<dbReference type="GO" id="GO:0006543">
    <property type="term" value="P:L-glutamine catabolic process"/>
    <property type="evidence" value="ECO:0007669"/>
    <property type="project" value="TreeGrafter"/>
</dbReference>
<dbReference type="GO" id="GO:0004359">
    <property type="term" value="F:glutaminase activity"/>
    <property type="evidence" value="ECO:0007669"/>
    <property type="project" value="UniProtKB-UniRule"/>
</dbReference>
<dbReference type="PANTHER" id="PTHR12544">
    <property type="entry name" value="GLUTAMINASE"/>
    <property type="match status" value="1"/>
</dbReference>
<feature type="binding site" evidence="6">
    <location>
        <position position="271"/>
    </location>
    <ligand>
        <name>substrate</name>
    </ligand>
</feature>
<comment type="subunit">
    <text evidence="2 6">Homotetramer.</text>
</comment>
<evidence type="ECO:0000313" key="7">
    <source>
        <dbReference type="EMBL" id="ALF51785.1"/>
    </source>
</evidence>
<feature type="binding site" evidence="6">
    <location>
        <position position="126"/>
    </location>
    <ligand>
        <name>substrate</name>
    </ligand>
</feature>
<dbReference type="HAMAP" id="MF_00313">
    <property type="entry name" value="Glutaminase"/>
    <property type="match status" value="1"/>
</dbReference>
<dbReference type="Pfam" id="PF04960">
    <property type="entry name" value="Glutaminase"/>
    <property type="match status" value="1"/>
</dbReference>
<reference evidence="8" key="1">
    <citation type="submission" date="2015-07" db="EMBL/GenBank/DDBJ databases">
        <title>Genome Of Nitrogen-Fixing Cyanobacterium Nostoc piscinale CENA21 From Solimoes/Amazon River Floodplain Sediments And Comparative Genomics To Uncover Biosynthetic Natural Products Potential.</title>
        <authorList>
            <person name="Leao T.F."/>
            <person name="Leao P.N."/>
            <person name="Guimaraes P.I."/>
            <person name="de Melo A.G.C."/>
            <person name="Ramos R.T.J."/>
            <person name="Silva A."/>
            <person name="Fiore M.F."/>
            <person name="Schneider M.P.C."/>
        </authorList>
    </citation>
    <scope>NUCLEOTIDE SEQUENCE [LARGE SCALE GENOMIC DNA]</scope>
    <source>
        <strain evidence="8">CENA21</strain>
    </source>
</reference>
<keyword evidence="8" id="KW-1185">Reference proteome</keyword>
<name>A0A0M4SHP5_9NOSO</name>
<feature type="binding site" evidence="6">
    <location>
        <position position="177"/>
    </location>
    <ligand>
        <name>substrate</name>
    </ligand>
</feature>
<feature type="binding site" evidence="6">
    <location>
        <position position="170"/>
    </location>
    <ligand>
        <name>substrate</name>
    </ligand>
</feature>
<evidence type="ECO:0000256" key="3">
    <source>
        <dbReference type="ARBA" id="ARBA00012918"/>
    </source>
</evidence>
<dbReference type="OrthoDB" id="9788822at2"/>
<evidence type="ECO:0000256" key="5">
    <source>
        <dbReference type="ARBA" id="ARBA00049534"/>
    </source>
</evidence>
<evidence type="ECO:0000256" key="6">
    <source>
        <dbReference type="HAMAP-Rule" id="MF_00313"/>
    </source>
</evidence>
<dbReference type="NCBIfam" id="TIGR03814">
    <property type="entry name" value="Gln_ase"/>
    <property type="match status" value="1"/>
</dbReference>
<evidence type="ECO:0000256" key="2">
    <source>
        <dbReference type="ARBA" id="ARBA00011881"/>
    </source>
</evidence>
<feature type="binding site" evidence="6">
    <location>
        <position position="253"/>
    </location>
    <ligand>
        <name>substrate</name>
    </ligand>
</feature>
<dbReference type="KEGG" id="npz:ACX27_01265"/>
<dbReference type="InterPro" id="IPR015868">
    <property type="entry name" value="Glutaminase"/>
</dbReference>
<keyword evidence="4 6" id="KW-0378">Hydrolase</keyword>
<organism evidence="7 8">
    <name type="scientific">Nostoc piscinale CENA21</name>
    <dbReference type="NCBI Taxonomy" id="224013"/>
    <lineage>
        <taxon>Bacteria</taxon>
        <taxon>Bacillati</taxon>
        <taxon>Cyanobacteriota</taxon>
        <taxon>Cyanophyceae</taxon>
        <taxon>Nostocales</taxon>
        <taxon>Nostocaceae</taxon>
        <taxon>Nostoc</taxon>
    </lineage>
</organism>
<dbReference type="Proteomes" id="UP000062645">
    <property type="component" value="Chromosome"/>
</dbReference>
<comment type="catalytic activity">
    <reaction evidence="5 6">
        <text>L-glutamine + H2O = L-glutamate + NH4(+)</text>
        <dbReference type="Rhea" id="RHEA:15889"/>
        <dbReference type="ChEBI" id="CHEBI:15377"/>
        <dbReference type="ChEBI" id="CHEBI:28938"/>
        <dbReference type="ChEBI" id="CHEBI:29985"/>
        <dbReference type="ChEBI" id="CHEBI:58359"/>
        <dbReference type="EC" id="3.5.1.2"/>
    </reaction>
</comment>
<protein>
    <recommendedName>
        <fullName evidence="3 6">Glutaminase</fullName>
        <ecNumber evidence="3 6">3.5.1.2</ecNumber>
    </recommendedName>
</protein>
<dbReference type="Gene3D" id="3.40.710.10">
    <property type="entry name" value="DD-peptidase/beta-lactamase superfamily"/>
    <property type="match status" value="1"/>
</dbReference>
<dbReference type="PATRIC" id="fig|224013.5.peg.305"/>
<dbReference type="InterPro" id="IPR012338">
    <property type="entry name" value="Beta-lactam/transpept-like"/>
</dbReference>
<reference evidence="7 8" key="2">
    <citation type="journal article" date="2016" name="Genome Announc.">
        <title>Draft Genome Sequence of the N2-Fixing Cyanobacterium Nostoc piscinale CENA21, Isolated from the Brazilian Amazon Floodplain.</title>
        <authorList>
            <person name="Leao T."/>
            <person name="Guimaraes P.I."/>
            <person name="de Melo A.G."/>
            <person name="Ramos R.T."/>
            <person name="Leao P.N."/>
            <person name="Silva A."/>
            <person name="Fiore M.F."/>
            <person name="Schneider M.P."/>
        </authorList>
    </citation>
    <scope>NUCLEOTIDE SEQUENCE [LARGE SCALE GENOMIC DNA]</scope>
    <source>
        <strain evidence="7 8">CENA21</strain>
    </source>
</reference>
<evidence type="ECO:0000256" key="4">
    <source>
        <dbReference type="ARBA" id="ARBA00022801"/>
    </source>
</evidence>
<dbReference type="STRING" id="224013.ACX27_01265"/>